<dbReference type="InterPro" id="IPR038607">
    <property type="entry name" value="PhoD-like_sf"/>
</dbReference>
<organism evidence="3 4">
    <name type="scientific">Kineosporia babensis</name>
    <dbReference type="NCBI Taxonomy" id="499548"/>
    <lineage>
        <taxon>Bacteria</taxon>
        <taxon>Bacillati</taxon>
        <taxon>Actinomycetota</taxon>
        <taxon>Actinomycetes</taxon>
        <taxon>Kineosporiales</taxon>
        <taxon>Kineosporiaceae</taxon>
        <taxon>Kineosporia</taxon>
    </lineage>
</organism>
<protein>
    <submittedName>
        <fullName evidence="3">Alkaline phosphatase D family protein</fullName>
    </submittedName>
</protein>
<evidence type="ECO:0000259" key="2">
    <source>
        <dbReference type="Pfam" id="PF16655"/>
    </source>
</evidence>
<dbReference type="Pfam" id="PF16655">
    <property type="entry name" value="PhoD_N"/>
    <property type="match status" value="1"/>
</dbReference>
<proteinExistence type="predicted"/>
<sequence>MPTNDSVSRRGMLRGALGVAGLTATGVIAPAASSPAASAALISRGRPVITHGIQAGDVTSNSAVVWTRSDRPARMFVQVPGVGTYRGPVLTGKSDFTGRVQLTGLPAGEALDYRVVLADPDAHRPVGERADGLLRTAARRPKDIRFLWSGDQSGQGWGRNPDLGGFPIYRPMLKRDPHFFLHSGDSIYADNPITGDVALADGRIYRNVLDESKSHVAETLADFRGAHRYNLGDEAMRAFLARTPMVSQWDDHEVSNNWYPGEILDDERYTEKDIEVLKRRAYQAWAEYQPLSPRTVREHQIYRKVSYGPLLDIFILDMRTYRDSNTPGQEKGGISPDGGILGTEQARWLVRELDRSKATWKVIQADMPIGLIVPDGDNIEAVAQGRAGRPLGRERQIAWILREIKRRKVKNTVWLTADVHYTAAHHYDPARAGFSDFDPFWEFVSGPLHAGAFGPNKLDSTFGPKEVFVAAPPAANTSPLEGYQFFGEVEIDAHSQDFTVYLRDIKGKSLWSKTLRSA</sequence>
<comment type="caution">
    <text evidence="3">The sequence shown here is derived from an EMBL/GenBank/DDBJ whole genome shotgun (WGS) entry which is preliminary data.</text>
</comment>
<dbReference type="AlphaFoldDB" id="A0A9X1SX02"/>
<dbReference type="SUPFAM" id="SSF56300">
    <property type="entry name" value="Metallo-dependent phosphatases"/>
    <property type="match status" value="1"/>
</dbReference>
<dbReference type="InterPro" id="IPR006311">
    <property type="entry name" value="TAT_signal"/>
</dbReference>
<dbReference type="RefSeq" id="WP_231448488.1">
    <property type="nucleotide sequence ID" value="NZ_JAJOMB010000023.1"/>
</dbReference>
<feature type="domain" description="Phospholipase D N-terminal" evidence="2">
    <location>
        <begin position="51"/>
        <end position="127"/>
    </location>
</feature>
<evidence type="ECO:0000313" key="3">
    <source>
        <dbReference type="EMBL" id="MCD5315672.1"/>
    </source>
</evidence>
<keyword evidence="4" id="KW-1185">Reference proteome</keyword>
<reference evidence="3" key="1">
    <citation type="submission" date="2021-11" db="EMBL/GenBank/DDBJ databases">
        <title>Streptomyces corallinus and Kineosporia corallina sp. nov., two new coral-derived marine actinobacteria.</title>
        <authorList>
            <person name="Buangrab K."/>
            <person name="Sutthacheep M."/>
            <person name="Yeemin T."/>
            <person name="Harunari E."/>
            <person name="Igarashi Y."/>
            <person name="Sripreechasak P."/>
            <person name="Kanchanasin P."/>
            <person name="Tanasupawat S."/>
            <person name="Phongsopitanun W."/>
        </authorList>
    </citation>
    <scope>NUCLEOTIDE SEQUENCE</scope>
    <source>
        <strain evidence="3">JCM 31032</strain>
    </source>
</reference>
<name>A0A9X1SX02_9ACTN</name>
<evidence type="ECO:0000313" key="4">
    <source>
        <dbReference type="Proteomes" id="UP001138997"/>
    </source>
</evidence>
<dbReference type="InterPro" id="IPR052900">
    <property type="entry name" value="Phospholipid_Metab_Enz"/>
</dbReference>
<dbReference type="Gene3D" id="3.60.21.70">
    <property type="entry name" value="PhoD-like phosphatase"/>
    <property type="match status" value="1"/>
</dbReference>
<dbReference type="InterPro" id="IPR029052">
    <property type="entry name" value="Metallo-depent_PP-like"/>
</dbReference>
<accession>A0A9X1SX02</accession>
<dbReference type="Proteomes" id="UP001138997">
    <property type="component" value="Unassembled WGS sequence"/>
</dbReference>
<dbReference type="PANTHER" id="PTHR43606">
    <property type="entry name" value="PHOSPHATASE, PUTATIVE (AFU_ORTHOLOGUE AFUA_6G08710)-RELATED"/>
    <property type="match status" value="1"/>
</dbReference>
<evidence type="ECO:0000259" key="1">
    <source>
        <dbReference type="Pfam" id="PF09423"/>
    </source>
</evidence>
<dbReference type="InterPro" id="IPR018946">
    <property type="entry name" value="PhoD-like_MPP"/>
</dbReference>
<dbReference type="InterPro" id="IPR032093">
    <property type="entry name" value="PhoD_N"/>
</dbReference>
<dbReference type="PROSITE" id="PS51318">
    <property type="entry name" value="TAT"/>
    <property type="match status" value="1"/>
</dbReference>
<feature type="domain" description="PhoD-like phosphatase metallophosphatase" evidence="1">
    <location>
        <begin position="152"/>
        <end position="500"/>
    </location>
</feature>
<dbReference type="CDD" id="cd07389">
    <property type="entry name" value="MPP_PhoD"/>
    <property type="match status" value="1"/>
</dbReference>
<dbReference type="PANTHER" id="PTHR43606:SF1">
    <property type="entry name" value="PHOD-LIKE PHOSPHATASE METALLOPHOSPHATASE DOMAIN-CONTAINING PROTEIN"/>
    <property type="match status" value="1"/>
</dbReference>
<gene>
    <name evidence="3" type="ORF">LR394_32725</name>
</gene>
<dbReference type="EMBL" id="JAJOMB010000023">
    <property type="protein sequence ID" value="MCD5315672.1"/>
    <property type="molecule type" value="Genomic_DNA"/>
</dbReference>
<dbReference type="Pfam" id="PF09423">
    <property type="entry name" value="PhoD"/>
    <property type="match status" value="1"/>
</dbReference>